<comment type="caution">
    <text evidence="6">The sequence shown here is derived from an EMBL/GenBank/DDBJ whole genome shotgun (WGS) entry which is preliminary data.</text>
</comment>
<gene>
    <name evidence="6" type="ORF">GCM10017559_16320</name>
</gene>
<evidence type="ECO:0000256" key="4">
    <source>
        <dbReference type="PROSITE-ProRule" id="PRU00335"/>
    </source>
</evidence>
<dbReference type="EMBL" id="BAAAWD010000006">
    <property type="protein sequence ID" value="GAA2996553.1"/>
    <property type="molecule type" value="Genomic_DNA"/>
</dbReference>
<dbReference type="Pfam" id="PF00440">
    <property type="entry name" value="TetR_N"/>
    <property type="match status" value="1"/>
</dbReference>
<dbReference type="SUPFAM" id="SSF46689">
    <property type="entry name" value="Homeodomain-like"/>
    <property type="match status" value="1"/>
</dbReference>
<reference evidence="6 7" key="1">
    <citation type="journal article" date="2019" name="Int. J. Syst. Evol. Microbiol.">
        <title>The Global Catalogue of Microorganisms (GCM) 10K type strain sequencing project: providing services to taxonomists for standard genome sequencing and annotation.</title>
        <authorList>
            <consortium name="The Broad Institute Genomics Platform"/>
            <consortium name="The Broad Institute Genome Sequencing Center for Infectious Disease"/>
            <person name="Wu L."/>
            <person name="Ma J."/>
        </authorList>
    </citation>
    <scope>NUCLEOTIDE SEQUENCE [LARGE SCALE GENOMIC DNA]</scope>
    <source>
        <strain evidence="6 7">JCM 3106</strain>
    </source>
</reference>
<evidence type="ECO:0000259" key="5">
    <source>
        <dbReference type="PROSITE" id="PS50977"/>
    </source>
</evidence>
<sequence length="207" mass="22733">MLMARWEPNASQRLTDAALELFAERGYDTTTVLDIAQRAGLAKSTFFRHFQDKREVLFGENALNDRLVTAIETAPAGAAPLEAVACGLDALGRDVFTPPYRAFTVRRRAVIEAHPDLQEREALKGVSLTASMARAVARRGVPDLAARVAAELGMLAFRITYERWSDLSNTDAFGDIARQALGEVQAAVPSVYGTPPLRPAHRRADRR</sequence>
<accession>A0ABN3XTY8</accession>
<dbReference type="InterPro" id="IPR050109">
    <property type="entry name" value="HTH-type_TetR-like_transc_reg"/>
</dbReference>
<dbReference type="Proteomes" id="UP001499930">
    <property type="component" value="Unassembled WGS sequence"/>
</dbReference>
<dbReference type="PROSITE" id="PS50977">
    <property type="entry name" value="HTH_TETR_2"/>
    <property type="match status" value="1"/>
</dbReference>
<dbReference type="PANTHER" id="PTHR30055:SF238">
    <property type="entry name" value="MYCOFACTOCIN BIOSYNTHESIS TRANSCRIPTIONAL REGULATOR MFTR-RELATED"/>
    <property type="match status" value="1"/>
</dbReference>
<evidence type="ECO:0000256" key="1">
    <source>
        <dbReference type="ARBA" id="ARBA00023015"/>
    </source>
</evidence>
<evidence type="ECO:0000256" key="2">
    <source>
        <dbReference type="ARBA" id="ARBA00023125"/>
    </source>
</evidence>
<keyword evidence="3" id="KW-0804">Transcription</keyword>
<dbReference type="PRINTS" id="PR00455">
    <property type="entry name" value="HTHTETR"/>
</dbReference>
<evidence type="ECO:0000313" key="6">
    <source>
        <dbReference type="EMBL" id="GAA2996553.1"/>
    </source>
</evidence>
<keyword evidence="2 4" id="KW-0238">DNA-binding</keyword>
<organism evidence="6 7">
    <name type="scientific">Streptosporangium longisporum</name>
    <dbReference type="NCBI Taxonomy" id="46187"/>
    <lineage>
        <taxon>Bacteria</taxon>
        <taxon>Bacillati</taxon>
        <taxon>Actinomycetota</taxon>
        <taxon>Actinomycetes</taxon>
        <taxon>Streptosporangiales</taxon>
        <taxon>Streptosporangiaceae</taxon>
        <taxon>Streptosporangium</taxon>
    </lineage>
</organism>
<feature type="domain" description="HTH tetR-type" evidence="5">
    <location>
        <begin position="8"/>
        <end position="68"/>
    </location>
</feature>
<feature type="DNA-binding region" description="H-T-H motif" evidence="4">
    <location>
        <begin position="31"/>
        <end position="50"/>
    </location>
</feature>
<protein>
    <submittedName>
        <fullName evidence="6">TetR/AcrR family transcriptional regulator</fullName>
    </submittedName>
</protein>
<dbReference type="InterPro" id="IPR009057">
    <property type="entry name" value="Homeodomain-like_sf"/>
</dbReference>
<evidence type="ECO:0000256" key="3">
    <source>
        <dbReference type="ARBA" id="ARBA00023163"/>
    </source>
</evidence>
<dbReference type="InterPro" id="IPR001647">
    <property type="entry name" value="HTH_TetR"/>
</dbReference>
<keyword evidence="1" id="KW-0805">Transcription regulation</keyword>
<keyword evidence="7" id="KW-1185">Reference proteome</keyword>
<dbReference type="Gene3D" id="1.10.357.10">
    <property type="entry name" value="Tetracycline Repressor, domain 2"/>
    <property type="match status" value="1"/>
</dbReference>
<proteinExistence type="predicted"/>
<name>A0ABN3XTY8_9ACTN</name>
<evidence type="ECO:0000313" key="7">
    <source>
        <dbReference type="Proteomes" id="UP001499930"/>
    </source>
</evidence>
<dbReference type="PANTHER" id="PTHR30055">
    <property type="entry name" value="HTH-TYPE TRANSCRIPTIONAL REGULATOR RUTR"/>
    <property type="match status" value="1"/>
</dbReference>